<proteinExistence type="predicted"/>
<name>A0AAD5M4W6_PYTIN</name>
<organism evidence="1 2">
    <name type="scientific">Pythium insidiosum</name>
    <name type="common">Pythiosis disease agent</name>
    <dbReference type="NCBI Taxonomy" id="114742"/>
    <lineage>
        <taxon>Eukaryota</taxon>
        <taxon>Sar</taxon>
        <taxon>Stramenopiles</taxon>
        <taxon>Oomycota</taxon>
        <taxon>Peronosporomycetes</taxon>
        <taxon>Pythiales</taxon>
        <taxon>Pythiaceae</taxon>
        <taxon>Pythium</taxon>
    </lineage>
</organism>
<reference evidence="1" key="1">
    <citation type="submission" date="2021-12" db="EMBL/GenBank/DDBJ databases">
        <title>Prjna785345.</title>
        <authorList>
            <person name="Rujirawat T."/>
            <person name="Krajaejun T."/>
        </authorList>
    </citation>
    <scope>NUCLEOTIDE SEQUENCE</scope>
    <source>
        <strain evidence="1">Pi057C3</strain>
    </source>
</reference>
<dbReference type="Proteomes" id="UP001209570">
    <property type="component" value="Unassembled WGS sequence"/>
</dbReference>
<gene>
    <name evidence="1" type="ORF">P43SY_005553</name>
</gene>
<dbReference type="AlphaFoldDB" id="A0AAD5M4W6"/>
<protein>
    <submittedName>
        <fullName evidence="1">Uncharacterized protein</fullName>
    </submittedName>
</protein>
<dbReference type="PANTHER" id="PTHR35213">
    <property type="entry name" value="RING-TYPE DOMAIN-CONTAINING PROTEIN-RELATED"/>
    <property type="match status" value="1"/>
</dbReference>
<accession>A0AAD5M4W6</accession>
<dbReference type="PANTHER" id="PTHR35213:SF3">
    <property type="entry name" value="MYB-LIKE DOMAIN-CONTAINING PROTEIN"/>
    <property type="match status" value="1"/>
</dbReference>
<comment type="caution">
    <text evidence="1">The sequence shown here is derived from an EMBL/GenBank/DDBJ whole genome shotgun (WGS) entry which is preliminary data.</text>
</comment>
<sequence length="318" mass="34697">MDLDRILNSDAAVATEDTTAMRSGKWTEEEERFAAALIRYFVAGSLSIPTGTSLRGFLARKLCCSAMRVSTKLAMDVLGDLVIPKKVGQKRFFPRADLHDAQRQCIHEELRRLEVAFLEKEGLPIVEDSTHVTAEPSAADSPRGVDAELEEFPSSVPQRIGSWSTEEQIYASALIDAFLHGRVQCATGTVSKKLATGKMADRMLPKRLGSAAYRPQHATGSDVVDRTECQLKHLYGTCFTASAACDSRPRVFTPPPSTYTQLSPAHEVMSVPTQASVSPLSSGMKRKASFLPTLGAFPLCEPALKRVHLPSLTALTLY</sequence>
<keyword evidence="2" id="KW-1185">Reference proteome</keyword>
<evidence type="ECO:0000313" key="1">
    <source>
        <dbReference type="EMBL" id="KAJ0404595.1"/>
    </source>
</evidence>
<dbReference type="EMBL" id="JAKCXM010000060">
    <property type="protein sequence ID" value="KAJ0404595.1"/>
    <property type="molecule type" value="Genomic_DNA"/>
</dbReference>
<evidence type="ECO:0000313" key="2">
    <source>
        <dbReference type="Proteomes" id="UP001209570"/>
    </source>
</evidence>